<feature type="compositionally biased region" description="Basic and acidic residues" evidence="1">
    <location>
        <begin position="485"/>
        <end position="499"/>
    </location>
</feature>
<keyword evidence="4" id="KW-0808">Transferase</keyword>
<proteinExistence type="predicted"/>
<feature type="region of interest" description="Disordered" evidence="1">
    <location>
        <begin position="1"/>
        <end position="25"/>
    </location>
</feature>
<feature type="domain" description="Retrotransposon gag" evidence="3">
    <location>
        <begin position="571"/>
        <end position="669"/>
    </location>
</feature>
<gene>
    <name evidence="4" type="ORF">Tci_051246</name>
</gene>
<dbReference type="InterPro" id="IPR053134">
    <property type="entry name" value="RNA-dir_DNA_polymerase"/>
</dbReference>
<dbReference type="PANTHER" id="PTHR24559:SF444">
    <property type="entry name" value="REVERSE TRANSCRIPTASE DOMAIN-CONTAINING PROTEIN"/>
    <property type="match status" value="1"/>
</dbReference>
<dbReference type="InterPro" id="IPR000477">
    <property type="entry name" value="RT_dom"/>
</dbReference>
<dbReference type="GO" id="GO:0003964">
    <property type="term" value="F:RNA-directed DNA polymerase activity"/>
    <property type="evidence" value="ECO:0007669"/>
    <property type="project" value="UniProtKB-KW"/>
</dbReference>
<name>A0A6L2MZ71_TANCI</name>
<keyword evidence="4" id="KW-0695">RNA-directed DNA polymerase</keyword>
<dbReference type="InterPro" id="IPR043502">
    <property type="entry name" value="DNA/RNA_pol_sf"/>
</dbReference>
<dbReference type="PANTHER" id="PTHR24559">
    <property type="entry name" value="TRANSPOSON TY3-I GAG-POL POLYPROTEIN"/>
    <property type="match status" value="1"/>
</dbReference>
<evidence type="ECO:0000256" key="1">
    <source>
        <dbReference type="SAM" id="MobiDB-lite"/>
    </source>
</evidence>
<feature type="domain" description="Reverse transcriptase" evidence="2">
    <location>
        <begin position="884"/>
        <end position="947"/>
    </location>
</feature>
<feature type="compositionally biased region" description="Low complexity" evidence="1">
    <location>
        <begin position="501"/>
        <end position="511"/>
    </location>
</feature>
<evidence type="ECO:0000313" key="4">
    <source>
        <dbReference type="EMBL" id="GEU79268.1"/>
    </source>
</evidence>
<reference evidence="4" key="1">
    <citation type="journal article" date="2019" name="Sci. Rep.">
        <title>Draft genome of Tanacetum cinerariifolium, the natural source of mosquito coil.</title>
        <authorList>
            <person name="Yamashiro T."/>
            <person name="Shiraishi A."/>
            <person name="Satake H."/>
            <person name="Nakayama K."/>
        </authorList>
    </citation>
    <scope>NUCLEOTIDE SEQUENCE</scope>
</reference>
<feature type="region of interest" description="Disordered" evidence="1">
    <location>
        <begin position="1180"/>
        <end position="1200"/>
    </location>
</feature>
<evidence type="ECO:0000259" key="2">
    <source>
        <dbReference type="Pfam" id="PF00078"/>
    </source>
</evidence>
<dbReference type="Pfam" id="PF00078">
    <property type="entry name" value="RVT_1"/>
    <property type="match status" value="1"/>
</dbReference>
<dbReference type="Gene3D" id="3.30.70.270">
    <property type="match status" value="2"/>
</dbReference>
<evidence type="ECO:0000259" key="3">
    <source>
        <dbReference type="Pfam" id="PF03732"/>
    </source>
</evidence>
<dbReference type="Pfam" id="PF03732">
    <property type="entry name" value="Retrotrans_gag"/>
    <property type="match status" value="1"/>
</dbReference>
<dbReference type="Gene3D" id="3.10.10.10">
    <property type="entry name" value="HIV Type 1 Reverse Transcriptase, subunit A, domain 1"/>
    <property type="match status" value="1"/>
</dbReference>
<comment type="caution">
    <text evidence="4">The sequence shown here is derived from an EMBL/GenBank/DDBJ whole genome shotgun (WGS) entry which is preliminary data.</text>
</comment>
<feature type="region of interest" description="Disordered" evidence="1">
    <location>
        <begin position="705"/>
        <end position="727"/>
    </location>
</feature>
<sequence length="1238" mass="141905">MTKSSTKELSTPFKDPKQEFQSSRKHFKTLSLDESRSHELNLFYDLEEYSKEEVTEIMAKPMEQYMSAITSKTDGDVKVAIQEMAKYSKNGTMEHREQGDVNNVKDPTTPKIAHSKNKGKPLKKLTILSLVHLFNEGDIEQKLRDSTKGTLKTLRIKNEGASVSVMPLSTKLNLGLGELAHTKLIVELVDRTVKYSKGIVENILVGDEKIIFKSVKPASNLIKRVYMLNLRERMELDLEARLMGETLVLNRSVDPLNGDYIELNDLNEPLELRRDQVDDLMPTIEKDIDAYHDEGMDDVIVGKIFFREIRIKARRFVGMITIYKGNEEVTYQIVRSHPRFKHHTNVQCNQITTLLKVSDKDKMNEISHSYQKLKRFYKGFLNLGLDFIRVPSIEGVAHTRDRKRYAYLMLHDYWIGGVRLPILCWLWDQMGMPTQCDMLCDTFIVEEDEEEDKEGEKEASKMGSNSEAPVYVEIDDVVKSDLKSTARSEPKCKDMKDTSKVNNNVNNANANGGNGGNGRNGRNNRCFYKTFLACNPRDYDGKGYAVALTRWIEKMEFVIENSGCVKNQKVKYAASSFINKALTWWNTQVQANGREAAIGMSWVDFKALLVEEFCPSHEMKKLESGFWNHTMIGANHAGYTDRFHELAKLVPHLGTPESKCIGRYINGLPPQIRGMLRETPPTTIQSAIIKARILTDEAARYGSLARSSKKSKEVEETSKQGGSWKDNKKAKVGKGFVVIEPSRNENMGSYPKCAKCSAYHPEGGPCRMCYNCQKLSHFASNCQAPVRHMVPVSIVRMENNQRNNGNQARGRAFSVNAVDALQDPNVVIEEANGKKEEVDRIIRDCKLELVNPLFTIDLIPLGHGSFHVIVGWIGYLRIRIDDLFNQLQGARYFSKIDLRSGYHQLRVHEEDIPKTAFRTRYGQFKFMVMSFGLTNVPAVFMDLMNQTKEEHEVYLKLVLELLKNEMLYAKFSKFEFWLQEVHFLSHVVNHNGIHVDPIYCDVSNQGLCYVLMQGGKDEEKLDHLKMVVKFEVLIEKKKMYSLGLMRFDWWIWFLMRHLEELEMKNLIFLEGLKEEALMEFMVELFEDDENVHKSPVIVNTPTHDMLSGFASGGLIIVIAIAICKKDGVQDVKTVVGCIGLLKLEFEDEPLEIPYSYQEEAEHRRVMQELHVENFVQKRKRRKDKVEEDHQRSSFQTPLAHLDDPTTSCKVESPLYSEIKGNVGKKNVVCIIVVWMVNM</sequence>
<dbReference type="InterPro" id="IPR043128">
    <property type="entry name" value="Rev_trsase/Diguanyl_cyclase"/>
</dbReference>
<dbReference type="EMBL" id="BKCJ010007836">
    <property type="protein sequence ID" value="GEU79268.1"/>
    <property type="molecule type" value="Genomic_DNA"/>
</dbReference>
<feature type="region of interest" description="Disordered" evidence="1">
    <location>
        <begin position="485"/>
        <end position="517"/>
    </location>
</feature>
<dbReference type="SUPFAM" id="SSF56672">
    <property type="entry name" value="DNA/RNA polymerases"/>
    <property type="match status" value="1"/>
</dbReference>
<accession>A0A6L2MZ71</accession>
<keyword evidence="4" id="KW-0548">Nucleotidyltransferase</keyword>
<dbReference type="AlphaFoldDB" id="A0A6L2MZ71"/>
<organism evidence="4">
    <name type="scientific">Tanacetum cinerariifolium</name>
    <name type="common">Dalmatian daisy</name>
    <name type="synonym">Chrysanthemum cinerariifolium</name>
    <dbReference type="NCBI Taxonomy" id="118510"/>
    <lineage>
        <taxon>Eukaryota</taxon>
        <taxon>Viridiplantae</taxon>
        <taxon>Streptophyta</taxon>
        <taxon>Embryophyta</taxon>
        <taxon>Tracheophyta</taxon>
        <taxon>Spermatophyta</taxon>
        <taxon>Magnoliopsida</taxon>
        <taxon>eudicotyledons</taxon>
        <taxon>Gunneridae</taxon>
        <taxon>Pentapetalae</taxon>
        <taxon>asterids</taxon>
        <taxon>campanulids</taxon>
        <taxon>Asterales</taxon>
        <taxon>Asteraceae</taxon>
        <taxon>Asteroideae</taxon>
        <taxon>Anthemideae</taxon>
        <taxon>Anthemidinae</taxon>
        <taxon>Tanacetum</taxon>
    </lineage>
</organism>
<protein>
    <submittedName>
        <fullName evidence="4">Reverse transcriptase domain-containing protein</fullName>
    </submittedName>
</protein>
<dbReference type="InterPro" id="IPR005162">
    <property type="entry name" value="Retrotrans_gag_dom"/>
</dbReference>
<feature type="region of interest" description="Disordered" evidence="1">
    <location>
        <begin position="98"/>
        <end position="117"/>
    </location>
</feature>
<dbReference type="CDD" id="cd01647">
    <property type="entry name" value="RT_LTR"/>
    <property type="match status" value="1"/>
</dbReference>